<sequence>MRDKQLLAQADFDSAEARLNSAKGHYLLAQDRLNDSTLVTPFSGRIAKTLVENHQQIQAQQSILVL</sequence>
<proteinExistence type="predicted"/>
<evidence type="ECO:0000313" key="2">
    <source>
        <dbReference type="Proteomes" id="UP000448038"/>
    </source>
</evidence>
<dbReference type="SUPFAM" id="SSF111369">
    <property type="entry name" value="HlyD-like secretion proteins"/>
    <property type="match status" value="1"/>
</dbReference>
<name>A0A844NXQ4_ALIFS</name>
<accession>A0A844NXQ4</accession>
<dbReference type="EMBL" id="WOBN01000003">
    <property type="protein sequence ID" value="MUK47880.1"/>
    <property type="molecule type" value="Genomic_DNA"/>
</dbReference>
<dbReference type="AlphaFoldDB" id="A0A844NXQ4"/>
<gene>
    <name evidence="1" type="ORF">GNP88_01635</name>
</gene>
<dbReference type="Proteomes" id="UP000448038">
    <property type="component" value="Unassembled WGS sequence"/>
</dbReference>
<organism evidence="1 2">
    <name type="scientific">Aliivibrio fischeri</name>
    <name type="common">Vibrio fischeri</name>
    <dbReference type="NCBI Taxonomy" id="668"/>
    <lineage>
        <taxon>Bacteria</taxon>
        <taxon>Pseudomonadati</taxon>
        <taxon>Pseudomonadota</taxon>
        <taxon>Gammaproteobacteria</taxon>
        <taxon>Vibrionales</taxon>
        <taxon>Vibrionaceae</taxon>
        <taxon>Aliivibrio</taxon>
    </lineage>
</organism>
<evidence type="ECO:0000313" key="1">
    <source>
        <dbReference type="EMBL" id="MUK47880.1"/>
    </source>
</evidence>
<dbReference type="RefSeq" id="WP_155655150.1">
    <property type="nucleotide sequence ID" value="NZ_WOBN01000003.1"/>
</dbReference>
<comment type="caution">
    <text evidence="1">The sequence shown here is derived from an EMBL/GenBank/DDBJ whole genome shotgun (WGS) entry which is preliminary data.</text>
</comment>
<dbReference type="Gene3D" id="2.40.50.100">
    <property type="match status" value="1"/>
</dbReference>
<protein>
    <submittedName>
        <fullName evidence="1">Uncharacterized protein</fullName>
    </submittedName>
</protein>
<reference evidence="1 2" key="1">
    <citation type="submission" date="2019-11" db="EMBL/GenBank/DDBJ databases">
        <title>Using colonization assays and comparative genomics to discover symbiosis behaviors and factors in Vibrio fischeri.</title>
        <authorList>
            <person name="Bongrand C."/>
            <person name="Moriano-Gutierrez S."/>
            <person name="Arevalo P."/>
            <person name="Mcfall-Ngai M."/>
            <person name="Visick K."/>
            <person name="Polz M.F."/>
            <person name="Ruby E.G."/>
        </authorList>
    </citation>
    <scope>NUCLEOTIDE SEQUENCE [LARGE SCALE GENOMIC DNA]</scope>
    <source>
        <strain evidence="2">emors.4.1</strain>
    </source>
</reference>